<dbReference type="RefSeq" id="WP_377110421.1">
    <property type="nucleotide sequence ID" value="NZ_JAGGJP010000023.1"/>
</dbReference>
<reference evidence="3" key="1">
    <citation type="journal article" date="2019" name="Int. J. Syst. Evol. Microbiol.">
        <title>The Global Catalogue of Microorganisms (GCM) 10K type strain sequencing project: providing services to taxonomists for standard genome sequencing and annotation.</title>
        <authorList>
            <consortium name="The Broad Institute Genomics Platform"/>
            <consortium name="The Broad Institute Genome Sequencing Center for Infectious Disease"/>
            <person name="Wu L."/>
            <person name="Ma J."/>
        </authorList>
    </citation>
    <scope>NUCLEOTIDE SEQUENCE [LARGE SCALE GENOMIC DNA]</scope>
    <source>
        <strain evidence="3">KACC 11588</strain>
    </source>
</reference>
<protein>
    <submittedName>
        <fullName evidence="2">DDE-type integrase/transposase/recombinase</fullName>
    </submittedName>
</protein>
<name>A0ABW0SGV9_9RHOB</name>
<evidence type="ECO:0000313" key="3">
    <source>
        <dbReference type="Proteomes" id="UP001596056"/>
    </source>
</evidence>
<gene>
    <name evidence="2" type="ORF">ACFPOC_17170</name>
</gene>
<dbReference type="InterPro" id="IPR032874">
    <property type="entry name" value="DDE_dom"/>
</dbReference>
<feature type="domain" description="DDE" evidence="1">
    <location>
        <begin position="6"/>
        <end position="79"/>
    </location>
</feature>
<evidence type="ECO:0000313" key="2">
    <source>
        <dbReference type="EMBL" id="MFC5568141.1"/>
    </source>
</evidence>
<accession>A0ABW0SGV9</accession>
<keyword evidence="3" id="KW-1185">Reference proteome</keyword>
<sequence length="90" mass="10415">MTWQHGEPEDLVTDGLRSCRAALKDIGAEFRQVTGRWENNRVEDSHLPFRRRGRHAAVQAHPPLQTVAAVHRAMHRHFSAERSRTSRDHD</sequence>
<comment type="caution">
    <text evidence="2">The sequence shown here is derived from an EMBL/GenBank/DDBJ whole genome shotgun (WGS) entry which is preliminary data.</text>
</comment>
<dbReference type="Proteomes" id="UP001596056">
    <property type="component" value="Unassembled WGS sequence"/>
</dbReference>
<organism evidence="2 3">
    <name type="scientific">Rubellimicrobium aerolatum</name>
    <dbReference type="NCBI Taxonomy" id="490979"/>
    <lineage>
        <taxon>Bacteria</taxon>
        <taxon>Pseudomonadati</taxon>
        <taxon>Pseudomonadota</taxon>
        <taxon>Alphaproteobacteria</taxon>
        <taxon>Rhodobacterales</taxon>
        <taxon>Roseobacteraceae</taxon>
        <taxon>Rubellimicrobium</taxon>
    </lineage>
</organism>
<dbReference type="EMBL" id="JBHSNA010000027">
    <property type="protein sequence ID" value="MFC5568141.1"/>
    <property type="molecule type" value="Genomic_DNA"/>
</dbReference>
<dbReference type="Pfam" id="PF13610">
    <property type="entry name" value="DDE_Tnp_IS240"/>
    <property type="match status" value="1"/>
</dbReference>
<evidence type="ECO:0000259" key="1">
    <source>
        <dbReference type="Pfam" id="PF13610"/>
    </source>
</evidence>
<proteinExistence type="predicted"/>